<feature type="transmembrane region" description="Helical" evidence="1">
    <location>
        <begin position="249"/>
        <end position="269"/>
    </location>
</feature>
<dbReference type="AlphaFoldDB" id="A0A1G8BWH6"/>
<evidence type="ECO:0000256" key="1">
    <source>
        <dbReference type="SAM" id="Phobius"/>
    </source>
</evidence>
<evidence type="ECO:0000313" key="3">
    <source>
        <dbReference type="Proteomes" id="UP000199623"/>
    </source>
</evidence>
<keyword evidence="3" id="KW-1185">Reference proteome</keyword>
<gene>
    <name evidence="2" type="ORF">SAMN05216553_12089</name>
</gene>
<sequence length="284" mass="29419">MSKGVTEEFRKRGPWQAVAGVVLAAWVVLTAAVAETGTPQVLVATAATGAMLCLCPVAGGLVARRVTGAVPAARLRHVFVVLEGAALALLFPFYWFAFSVEPVGRPGALAVGVVVSLVVPVVVALVLALRTSLLVHRIVVAEFGPLVPDAAAPALVPRIRVLGTLLVVAGSVLSVSVVVLAFTSPSRWLLLEAFGLVVTLTPVVLGLSLTRVDDVRSARRRNIGAYIVVPTAAGYAAAELVSAGGAAGMLFGALVLAATVLLIGAILVLREFTGSWERPWRVSR</sequence>
<name>A0A1G8BWH6_9PSEU</name>
<feature type="transmembrane region" description="Helical" evidence="1">
    <location>
        <begin position="44"/>
        <end position="63"/>
    </location>
</feature>
<dbReference type="EMBL" id="FNCC01000020">
    <property type="protein sequence ID" value="SDH37444.1"/>
    <property type="molecule type" value="Genomic_DNA"/>
</dbReference>
<accession>A0A1G8BWH6</accession>
<reference evidence="3" key="1">
    <citation type="submission" date="2016-10" db="EMBL/GenBank/DDBJ databases">
        <authorList>
            <person name="Varghese N."/>
            <person name="Submissions S."/>
        </authorList>
    </citation>
    <scope>NUCLEOTIDE SEQUENCE [LARGE SCALE GENOMIC DNA]</scope>
    <source>
        <strain evidence="3">CGMCC 4.3506</strain>
    </source>
</reference>
<feature type="transmembrane region" description="Helical" evidence="1">
    <location>
        <begin position="188"/>
        <end position="211"/>
    </location>
</feature>
<dbReference type="Proteomes" id="UP000199623">
    <property type="component" value="Unassembled WGS sequence"/>
</dbReference>
<feature type="transmembrane region" description="Helical" evidence="1">
    <location>
        <begin position="75"/>
        <end position="96"/>
    </location>
</feature>
<proteinExistence type="predicted"/>
<protein>
    <submittedName>
        <fullName evidence="2">Uncharacterized protein</fullName>
    </submittedName>
</protein>
<evidence type="ECO:0000313" key="2">
    <source>
        <dbReference type="EMBL" id="SDH37444.1"/>
    </source>
</evidence>
<feature type="transmembrane region" description="Helical" evidence="1">
    <location>
        <begin position="161"/>
        <end position="182"/>
    </location>
</feature>
<keyword evidence="1" id="KW-0472">Membrane</keyword>
<feature type="transmembrane region" description="Helical" evidence="1">
    <location>
        <begin position="223"/>
        <end position="243"/>
    </location>
</feature>
<keyword evidence="1" id="KW-0812">Transmembrane</keyword>
<feature type="transmembrane region" description="Helical" evidence="1">
    <location>
        <begin position="108"/>
        <end position="129"/>
    </location>
</feature>
<keyword evidence="1" id="KW-1133">Transmembrane helix</keyword>
<organism evidence="2 3">
    <name type="scientific">Lentzea fradiae</name>
    <dbReference type="NCBI Taxonomy" id="200378"/>
    <lineage>
        <taxon>Bacteria</taxon>
        <taxon>Bacillati</taxon>
        <taxon>Actinomycetota</taxon>
        <taxon>Actinomycetes</taxon>
        <taxon>Pseudonocardiales</taxon>
        <taxon>Pseudonocardiaceae</taxon>
        <taxon>Lentzea</taxon>
    </lineage>
</organism>